<dbReference type="HOGENOM" id="CLU_024648_6_2_7"/>
<dbReference type="Gene3D" id="3.30.9.100">
    <property type="match status" value="1"/>
</dbReference>
<dbReference type="GO" id="GO:0071949">
    <property type="term" value="F:FAD binding"/>
    <property type="evidence" value="ECO:0007669"/>
    <property type="project" value="InterPro"/>
</dbReference>
<keyword evidence="3" id="KW-1185">Reference proteome</keyword>
<reference evidence="2 3" key="1">
    <citation type="journal article" date="2014" name="Nature">
        <title>An environmental bacterial taxon with a large and distinct metabolic repertoire.</title>
        <authorList>
            <person name="Wilson M.C."/>
            <person name="Mori T."/>
            <person name="Ruckert C."/>
            <person name="Uria A.R."/>
            <person name="Helf M.J."/>
            <person name="Takada K."/>
            <person name="Gernert C."/>
            <person name="Steffens U.A."/>
            <person name="Heycke N."/>
            <person name="Schmitt S."/>
            <person name="Rinke C."/>
            <person name="Helfrich E.J."/>
            <person name="Brachmann A.O."/>
            <person name="Gurgui C."/>
            <person name="Wakimoto T."/>
            <person name="Kracht M."/>
            <person name="Crusemann M."/>
            <person name="Hentschel U."/>
            <person name="Abe I."/>
            <person name="Matsunaga S."/>
            <person name="Kalinowski J."/>
            <person name="Takeyama H."/>
            <person name="Piel J."/>
        </authorList>
    </citation>
    <scope>NUCLEOTIDE SEQUENCE [LARGE SCALE GENOMIC DNA]</scope>
    <source>
        <strain evidence="3">TSY2</strain>
    </source>
</reference>
<feature type="domain" description="FAD-binding" evidence="1">
    <location>
        <begin position="10"/>
        <end position="167"/>
    </location>
</feature>
<dbReference type="Proteomes" id="UP000019140">
    <property type="component" value="Unassembled WGS sequence"/>
</dbReference>
<comment type="caution">
    <text evidence="2">The sequence shown here is derived from an EMBL/GenBank/DDBJ whole genome shotgun (WGS) entry which is preliminary data.</text>
</comment>
<dbReference type="EMBL" id="AZHX01001305">
    <property type="protein sequence ID" value="ETX04105.1"/>
    <property type="molecule type" value="Genomic_DNA"/>
</dbReference>
<dbReference type="InterPro" id="IPR050816">
    <property type="entry name" value="Flavin-dep_Halogenase_NPB"/>
</dbReference>
<dbReference type="PANTHER" id="PTHR43747">
    <property type="entry name" value="FAD-BINDING PROTEIN"/>
    <property type="match status" value="1"/>
</dbReference>
<accession>W4M1M9</accession>
<dbReference type="PRINTS" id="PR00420">
    <property type="entry name" value="RNGMNOXGNASE"/>
</dbReference>
<evidence type="ECO:0000313" key="3">
    <source>
        <dbReference type="Proteomes" id="UP000019140"/>
    </source>
</evidence>
<dbReference type="SUPFAM" id="SSF51905">
    <property type="entry name" value="FAD/NAD(P)-binding domain"/>
    <property type="match status" value="1"/>
</dbReference>
<proteinExistence type="predicted"/>
<dbReference type="Gene3D" id="3.50.50.60">
    <property type="entry name" value="FAD/NAD(P)-binding domain"/>
    <property type="match status" value="1"/>
</dbReference>
<dbReference type="AlphaFoldDB" id="W4M1M9"/>
<organism evidence="2 3">
    <name type="scientific">Candidatus Entotheonella gemina</name>
    <dbReference type="NCBI Taxonomy" id="1429439"/>
    <lineage>
        <taxon>Bacteria</taxon>
        <taxon>Pseudomonadati</taxon>
        <taxon>Nitrospinota/Tectimicrobiota group</taxon>
        <taxon>Candidatus Tectimicrobiota</taxon>
        <taxon>Candidatus Entotheonellia</taxon>
        <taxon>Candidatus Entotheonellales</taxon>
        <taxon>Candidatus Entotheonellaceae</taxon>
        <taxon>Candidatus Entotheonella</taxon>
    </lineage>
</organism>
<evidence type="ECO:0000313" key="2">
    <source>
        <dbReference type="EMBL" id="ETX04105.1"/>
    </source>
</evidence>
<gene>
    <name evidence="2" type="ORF">ETSY2_30730</name>
</gene>
<dbReference type="Pfam" id="PF01494">
    <property type="entry name" value="FAD_binding_3"/>
    <property type="match status" value="1"/>
</dbReference>
<dbReference type="InterPro" id="IPR036188">
    <property type="entry name" value="FAD/NAD-bd_sf"/>
</dbReference>
<protein>
    <recommendedName>
        <fullName evidence="1">FAD-binding domain-containing protein</fullName>
    </recommendedName>
</protein>
<evidence type="ECO:0000259" key="1">
    <source>
        <dbReference type="Pfam" id="PF01494"/>
    </source>
</evidence>
<sequence length="484" mass="53315">MAVDTIPRTTEICVIGGGPAGSAAACKLAMLGHEVCLVEREGFPRPHIGESLPPSILPLLDRIGVRQRIEAAGFLRSQQAIVHWAHTAPWEKHQPGEPGFQVDRGRFDQLLLDHAADASVTVLQPAKVMRPVRESNQLWQMPVRHDGQVKLMRARFIVDASGKRSVLPRTKRRISAPTIAIYAYWRHTGLQGSATRVEAGSNAWFWGAPLPDGTFNATVFVDPERCAAVGRGGLPHVYQALLADSTLLHGCLQGERASAVQACDASSYHVTPSISDHWIKIGEAAFAIDPLSSQGVQTAIRTGLQGAIAVHTILHAPANTADAMAFYRDRQAESVAHHQQLAAQFYAEQNRFCSESFWQKRMLKAATLKEPEDDRRQVVRLEMAQPLRFSSDSKLVKTPVLKEDLISSQFALMHPALHRPVAFINGYQIVPLLMTIRNGHTVAAILQGWSNHLPLHISRDILEWLCTMGILVDDLSRRPIASAP</sequence>
<name>W4M1M9_9BACT</name>
<dbReference type="PANTHER" id="PTHR43747:SF1">
    <property type="entry name" value="SLR1998 PROTEIN"/>
    <property type="match status" value="1"/>
</dbReference>
<dbReference type="InterPro" id="IPR002938">
    <property type="entry name" value="FAD-bd"/>
</dbReference>